<dbReference type="InterPro" id="IPR036922">
    <property type="entry name" value="Rieske_2Fe-2S_sf"/>
</dbReference>
<keyword evidence="6" id="KW-0472">Membrane</keyword>
<comment type="caution">
    <text evidence="8">The sequence shown here is derived from an EMBL/GenBank/DDBJ whole genome shotgun (WGS) entry which is preliminary data.</text>
</comment>
<dbReference type="PANTHER" id="PTHR21496:SF23">
    <property type="entry name" value="3-PHENYLPROPIONATE_CINNAMIC ACID DIOXYGENASE FERREDOXIN SUBUNIT"/>
    <property type="match status" value="1"/>
</dbReference>
<evidence type="ECO:0000256" key="3">
    <source>
        <dbReference type="ARBA" id="ARBA00023004"/>
    </source>
</evidence>
<evidence type="ECO:0000256" key="4">
    <source>
        <dbReference type="ARBA" id="ARBA00023014"/>
    </source>
</evidence>
<dbReference type="Pfam" id="PF00355">
    <property type="entry name" value="Rieske"/>
    <property type="match status" value="1"/>
</dbReference>
<feature type="domain" description="Rieske" evidence="7">
    <location>
        <begin position="202"/>
        <end position="297"/>
    </location>
</feature>
<keyword evidence="2" id="KW-0479">Metal-binding</keyword>
<evidence type="ECO:0000256" key="2">
    <source>
        <dbReference type="ARBA" id="ARBA00022723"/>
    </source>
</evidence>
<evidence type="ECO:0000256" key="1">
    <source>
        <dbReference type="ARBA" id="ARBA00022714"/>
    </source>
</evidence>
<dbReference type="PANTHER" id="PTHR21496">
    <property type="entry name" value="FERREDOXIN-RELATED"/>
    <property type="match status" value="1"/>
</dbReference>
<feature type="transmembrane region" description="Helical" evidence="6">
    <location>
        <begin position="93"/>
        <end position="114"/>
    </location>
</feature>
<sequence>MAQHALERLMRKIEGQEWLDRPGHTLEHGYAFVQNVFGLSQGPVRGFLHGVWFGHPLHPALTDVPIGSWTTAMVLDAMGAGKGRREREGYQRAARRAVGLGVVGALGAAVTGLTDWQYTHDYARRLGLVHGALNAVALGLYTWSWWERRRERHGRGRLAAMLGYPLVAVSGYLGGGLTFRHLIGADQSEQEADRLLQPRDFTPVLRANELQEGTPRRVEACGVGVLLVRSNGQIHALGETCPHLGGPLSQGWLRDGSIVCPWHGSAFDLETGESQNGPAIAPVPRFQARVRDGRIEVRRVPPVVSAPPGSALTRQQEMPVQPPRPRQREMQP</sequence>
<keyword evidence="6" id="KW-0812">Transmembrane</keyword>
<keyword evidence="6" id="KW-1133">Transmembrane helix</keyword>
<feature type="transmembrane region" description="Helical" evidence="6">
    <location>
        <begin position="126"/>
        <end position="146"/>
    </location>
</feature>
<organism evidence="8 9">
    <name type="scientific">Sphaerimonospora cavernae</name>
    <dbReference type="NCBI Taxonomy" id="1740611"/>
    <lineage>
        <taxon>Bacteria</taxon>
        <taxon>Bacillati</taxon>
        <taxon>Actinomycetota</taxon>
        <taxon>Actinomycetes</taxon>
        <taxon>Streptosporangiales</taxon>
        <taxon>Streptosporangiaceae</taxon>
        <taxon>Sphaerimonospora</taxon>
    </lineage>
</organism>
<evidence type="ECO:0000313" key="8">
    <source>
        <dbReference type="EMBL" id="MFC0864290.1"/>
    </source>
</evidence>
<accession>A0ABV6U759</accession>
<reference evidence="8 9" key="1">
    <citation type="submission" date="2024-09" db="EMBL/GenBank/DDBJ databases">
        <authorList>
            <person name="Sun Q."/>
            <person name="Mori K."/>
        </authorList>
    </citation>
    <scope>NUCLEOTIDE SEQUENCE [LARGE SCALE GENOMIC DNA]</scope>
    <source>
        <strain evidence="8 9">TBRC 1851</strain>
    </source>
</reference>
<dbReference type="InterPro" id="IPR017941">
    <property type="entry name" value="Rieske_2Fe-2S"/>
</dbReference>
<dbReference type="InterPro" id="IPR019251">
    <property type="entry name" value="DUF2231_TM"/>
</dbReference>
<keyword evidence="4" id="KW-0411">Iron-sulfur</keyword>
<proteinExistence type="predicted"/>
<dbReference type="SUPFAM" id="SSF50022">
    <property type="entry name" value="ISP domain"/>
    <property type="match status" value="1"/>
</dbReference>
<gene>
    <name evidence="8" type="ORF">ACFHYQ_18515</name>
</gene>
<name>A0ABV6U759_9ACTN</name>
<feature type="compositionally biased region" description="Low complexity" evidence="5">
    <location>
        <begin position="300"/>
        <end position="319"/>
    </location>
</feature>
<dbReference type="PROSITE" id="PS51296">
    <property type="entry name" value="RIESKE"/>
    <property type="match status" value="1"/>
</dbReference>
<dbReference type="Pfam" id="PF09990">
    <property type="entry name" value="DUF2231"/>
    <property type="match status" value="1"/>
</dbReference>
<keyword evidence="1" id="KW-0001">2Fe-2S</keyword>
<dbReference type="Gene3D" id="2.102.10.10">
    <property type="entry name" value="Rieske [2Fe-2S] iron-sulphur domain"/>
    <property type="match status" value="1"/>
</dbReference>
<dbReference type="Proteomes" id="UP001589870">
    <property type="component" value="Unassembled WGS sequence"/>
</dbReference>
<protein>
    <submittedName>
        <fullName evidence="8">Rieske 2Fe-2S domain-containing protein</fullName>
    </submittedName>
</protein>
<feature type="transmembrane region" description="Helical" evidence="6">
    <location>
        <begin position="158"/>
        <end position="179"/>
    </location>
</feature>
<keyword evidence="9" id="KW-1185">Reference proteome</keyword>
<dbReference type="RefSeq" id="WP_394302413.1">
    <property type="nucleotide sequence ID" value="NZ_JBHMQT010000039.1"/>
</dbReference>
<evidence type="ECO:0000259" key="7">
    <source>
        <dbReference type="PROSITE" id="PS51296"/>
    </source>
</evidence>
<dbReference type="EMBL" id="JBHMQT010000039">
    <property type="protein sequence ID" value="MFC0864290.1"/>
    <property type="molecule type" value="Genomic_DNA"/>
</dbReference>
<evidence type="ECO:0000256" key="5">
    <source>
        <dbReference type="SAM" id="MobiDB-lite"/>
    </source>
</evidence>
<evidence type="ECO:0000256" key="6">
    <source>
        <dbReference type="SAM" id="Phobius"/>
    </source>
</evidence>
<keyword evidence="3" id="KW-0408">Iron</keyword>
<evidence type="ECO:0000313" key="9">
    <source>
        <dbReference type="Proteomes" id="UP001589870"/>
    </source>
</evidence>
<feature type="region of interest" description="Disordered" evidence="5">
    <location>
        <begin position="300"/>
        <end position="332"/>
    </location>
</feature>